<dbReference type="EC" id="3.4.19.12" evidence="2"/>
<dbReference type="EMBL" id="CAUWAG010000020">
    <property type="protein sequence ID" value="CAJ2513842.1"/>
    <property type="molecule type" value="Genomic_DNA"/>
</dbReference>
<dbReference type="GO" id="GO:0006508">
    <property type="term" value="P:proteolysis"/>
    <property type="evidence" value="ECO:0007669"/>
    <property type="project" value="UniProtKB-KW"/>
</dbReference>
<keyword evidence="5" id="KW-0378">Hydrolase</keyword>
<dbReference type="AlphaFoldDB" id="A0AAI8VZB6"/>
<sequence>MMLNDERSGDRIALILESDLQYNNKGLHVEVRVKDKSESKVHVVKLNSTLHRLLDNNDLDCKLFLAYLHALTSHCLPDPATLHTGTEQAFTILRSKAVESFSQLSQANVNMLGKIAQLSPGRLFYPGGKRVMQSVKWDQGLPVLSQHDDLLTVVAGLFRQSEASKIFHPEIELQITRRKDIKDHLQARASMRASVFHVSGFGAENHNKSHDLIYNSRDQEKNRFAIMALLCTISFSKNAQMDQLQLLAMCAKSRQLALVQAPSAASFSPDRGRLVSGSMLETILNRYLLTSHETPEWNIARQENEKRKDYDRRRESAWKQSKNEMVRRVVNSLKSQWPCATPVNPQVTDVSKYILIDNAMPLIKDEFNARYHNSLLYDYLVQLLQALERLPISKLGLPASLQPIPTAEVSNSSCISEADLFLVPAPPLPCKPVTLLASDDQCTRSTDTAKEPRLKALIEKMTLRRTTGKKMTNPSWQQLSTHLEGCKRHVEGLYQTILGALTSSTKAKAAYDVSHSPRVSPVLLLKQLSYDRWPRLSHDWQKSIVKYGLAITALQRAARLVKLAGSGRSEDVASELMNVGHVNWDPFQFPETLLIEAESRIMVRQVQEQIAREMRRPSSGRNAVMQLNMGEGKSSVIVPIVAAHLADGSQLVRVIVAKSQSKQMAQILISKLGGLVNRRVYYLPMLWHSSQVARTWTPSRLHLHNACHKATLISGRQDVAQSAIASQSFLDSHSRDIVDESDENFSPRFELIYTMGTQRLIEASPGRWQLIEQVLEFVRRTIPAVAEHLPPSTIEMVPGVSGAFPRTRVLQEDAGNYFVKILAAKICSDEINLVKKSAVRWTETNRPQLLLLRGLLADGVLLFLLSQKRWRVNYGLADRTPATKVAVPFRAKDTPALYSEFSHPDVVIALTLLSYYYKGLDNAELFAAFAHLTNSDQAEITYQEWVGD</sequence>
<dbReference type="InterPro" id="IPR022099">
    <property type="entry name" value="DUF3638"/>
</dbReference>
<feature type="domain" description="DUF3645" evidence="8">
    <location>
        <begin position="879"/>
        <end position="911"/>
    </location>
</feature>
<comment type="catalytic activity">
    <reaction evidence="1">
        <text>Thiol-dependent hydrolysis of ester, thioester, amide, peptide and isopeptide bonds formed by the C-terminal Gly of ubiquitin (a 76-residue protein attached to proteins as an intracellular targeting signal).</text>
        <dbReference type="EC" id="3.4.19.12"/>
    </reaction>
</comment>
<evidence type="ECO:0000259" key="7">
    <source>
        <dbReference type="Pfam" id="PF12340"/>
    </source>
</evidence>
<organism evidence="9 10">
    <name type="scientific">Anthostomella pinea</name>
    <dbReference type="NCBI Taxonomy" id="933095"/>
    <lineage>
        <taxon>Eukaryota</taxon>
        <taxon>Fungi</taxon>
        <taxon>Dikarya</taxon>
        <taxon>Ascomycota</taxon>
        <taxon>Pezizomycotina</taxon>
        <taxon>Sordariomycetes</taxon>
        <taxon>Xylariomycetidae</taxon>
        <taxon>Xylariales</taxon>
        <taxon>Xylariaceae</taxon>
        <taxon>Anthostomella</taxon>
    </lineage>
</organism>
<proteinExistence type="predicted"/>
<evidence type="ECO:0000256" key="6">
    <source>
        <dbReference type="ARBA" id="ARBA00022807"/>
    </source>
</evidence>
<dbReference type="InterPro" id="IPR051346">
    <property type="entry name" value="OTU_Deubiquitinase"/>
</dbReference>
<evidence type="ECO:0000256" key="4">
    <source>
        <dbReference type="ARBA" id="ARBA00022786"/>
    </source>
</evidence>
<evidence type="ECO:0000313" key="9">
    <source>
        <dbReference type="EMBL" id="CAJ2513842.1"/>
    </source>
</evidence>
<keyword evidence="10" id="KW-1185">Reference proteome</keyword>
<evidence type="ECO:0000256" key="3">
    <source>
        <dbReference type="ARBA" id="ARBA00022670"/>
    </source>
</evidence>
<evidence type="ECO:0000313" key="10">
    <source>
        <dbReference type="Proteomes" id="UP001295740"/>
    </source>
</evidence>
<keyword evidence="6" id="KW-0788">Thiol protease</keyword>
<keyword evidence="3" id="KW-0645">Protease</keyword>
<dbReference type="InterPro" id="IPR022105">
    <property type="entry name" value="DUF3645"/>
</dbReference>
<dbReference type="PANTHER" id="PTHR13367:SF34">
    <property type="match status" value="1"/>
</dbReference>
<feature type="domain" description="DUF3638" evidence="7">
    <location>
        <begin position="711"/>
        <end position="785"/>
    </location>
</feature>
<dbReference type="GO" id="GO:0004843">
    <property type="term" value="F:cysteine-type deubiquitinase activity"/>
    <property type="evidence" value="ECO:0007669"/>
    <property type="project" value="UniProtKB-EC"/>
</dbReference>
<evidence type="ECO:0000259" key="8">
    <source>
        <dbReference type="Pfam" id="PF12359"/>
    </source>
</evidence>
<dbReference type="Proteomes" id="UP001295740">
    <property type="component" value="Unassembled WGS sequence"/>
</dbReference>
<keyword evidence="4" id="KW-0833">Ubl conjugation pathway</keyword>
<reference evidence="9" key="1">
    <citation type="submission" date="2023-10" db="EMBL/GenBank/DDBJ databases">
        <authorList>
            <person name="Hackl T."/>
        </authorList>
    </citation>
    <scope>NUCLEOTIDE SEQUENCE</scope>
</reference>
<evidence type="ECO:0000256" key="1">
    <source>
        <dbReference type="ARBA" id="ARBA00000707"/>
    </source>
</evidence>
<evidence type="ECO:0000256" key="2">
    <source>
        <dbReference type="ARBA" id="ARBA00012759"/>
    </source>
</evidence>
<dbReference type="PANTHER" id="PTHR13367">
    <property type="entry name" value="UBIQUITIN THIOESTERASE"/>
    <property type="match status" value="1"/>
</dbReference>
<accession>A0AAI8VZB6</accession>
<dbReference type="Pfam" id="PF12359">
    <property type="entry name" value="DUF3645"/>
    <property type="match status" value="1"/>
</dbReference>
<gene>
    <name evidence="9" type="ORF">KHLLAP_LOCUS14310</name>
</gene>
<name>A0AAI8VZB6_9PEZI</name>
<feature type="domain" description="DUF3638" evidence="7">
    <location>
        <begin position="581"/>
        <end position="689"/>
    </location>
</feature>
<protein>
    <recommendedName>
        <fullName evidence="2">ubiquitinyl hydrolase 1</fullName>
        <ecNumber evidence="2">3.4.19.12</ecNumber>
    </recommendedName>
</protein>
<dbReference type="Pfam" id="PF12340">
    <property type="entry name" value="DUF3638"/>
    <property type="match status" value="2"/>
</dbReference>
<evidence type="ECO:0000256" key="5">
    <source>
        <dbReference type="ARBA" id="ARBA00022801"/>
    </source>
</evidence>
<comment type="caution">
    <text evidence="9">The sequence shown here is derived from an EMBL/GenBank/DDBJ whole genome shotgun (WGS) entry which is preliminary data.</text>
</comment>